<evidence type="ECO:0000256" key="1">
    <source>
        <dbReference type="ARBA" id="ARBA00022723"/>
    </source>
</evidence>
<dbReference type="PANTHER" id="PTHR42647">
    <property type="entry name" value="SBP (S-RIBONUCLEASE BINDING PROTEIN) FAMILY PROTEIN"/>
    <property type="match status" value="1"/>
</dbReference>
<dbReference type="EMBL" id="JBFOLJ010000007">
    <property type="protein sequence ID" value="KAL2520445.1"/>
    <property type="molecule type" value="Genomic_DNA"/>
</dbReference>
<sequence>MSTYAHMHEKDYQHLVYASRKRRTLVVALETNESEDGIEERRKRYSQRIVVAIEGNIIKKLKSKEDEIDKIGKLNWALEERVKSLCVENQLWKDLAQKNEATANTLRCNLDQVLAQVHCDQNQRHRADEALAGDAQSVLQ</sequence>
<evidence type="ECO:0000313" key="4">
    <source>
        <dbReference type="EMBL" id="KAL2520445.1"/>
    </source>
</evidence>
<protein>
    <submittedName>
        <fullName evidence="4">BOI-related E3 ubiquitin-protein ligase</fullName>
    </submittedName>
</protein>
<comment type="caution">
    <text evidence="4">The sequence shown here is derived from an EMBL/GenBank/DDBJ whole genome shotgun (WGS) entry which is preliminary data.</text>
</comment>
<keyword evidence="5" id="KW-1185">Reference proteome</keyword>
<dbReference type="AlphaFoldDB" id="A0ABD1U797"/>
<evidence type="ECO:0000256" key="2">
    <source>
        <dbReference type="ARBA" id="ARBA00022771"/>
    </source>
</evidence>
<gene>
    <name evidence="4" type="ORF">Fot_24368</name>
</gene>
<reference evidence="5" key="1">
    <citation type="submission" date="2024-07" db="EMBL/GenBank/DDBJ databases">
        <title>Two chromosome-level genome assemblies of Korean endemic species Abeliophyllum distichum and Forsythia ovata (Oleaceae).</title>
        <authorList>
            <person name="Jang H."/>
        </authorList>
    </citation>
    <scope>NUCLEOTIDE SEQUENCE [LARGE SCALE GENOMIC DNA]</scope>
</reference>
<name>A0ABD1U797_9LAMI</name>
<keyword evidence="2" id="KW-0863">Zinc-finger</keyword>
<organism evidence="4 5">
    <name type="scientific">Forsythia ovata</name>
    <dbReference type="NCBI Taxonomy" id="205694"/>
    <lineage>
        <taxon>Eukaryota</taxon>
        <taxon>Viridiplantae</taxon>
        <taxon>Streptophyta</taxon>
        <taxon>Embryophyta</taxon>
        <taxon>Tracheophyta</taxon>
        <taxon>Spermatophyta</taxon>
        <taxon>Magnoliopsida</taxon>
        <taxon>eudicotyledons</taxon>
        <taxon>Gunneridae</taxon>
        <taxon>Pentapetalae</taxon>
        <taxon>asterids</taxon>
        <taxon>lamiids</taxon>
        <taxon>Lamiales</taxon>
        <taxon>Oleaceae</taxon>
        <taxon>Forsythieae</taxon>
        <taxon>Forsythia</taxon>
    </lineage>
</organism>
<proteinExistence type="predicted"/>
<dbReference type="PANTHER" id="PTHR42647:SF12">
    <property type="entry name" value="BOI-RELATED E3 UBIQUITIN-PROTEIN LIGASE 2-RELATED"/>
    <property type="match status" value="1"/>
</dbReference>
<accession>A0ABD1U797</accession>
<keyword evidence="3" id="KW-0862">Zinc</keyword>
<keyword evidence="1" id="KW-0479">Metal-binding</keyword>
<evidence type="ECO:0000313" key="5">
    <source>
        <dbReference type="Proteomes" id="UP001604277"/>
    </source>
</evidence>
<evidence type="ECO:0000256" key="3">
    <source>
        <dbReference type="ARBA" id="ARBA00022833"/>
    </source>
</evidence>
<dbReference type="GO" id="GO:0008270">
    <property type="term" value="F:zinc ion binding"/>
    <property type="evidence" value="ECO:0007669"/>
    <property type="project" value="UniProtKB-KW"/>
</dbReference>
<dbReference type="Proteomes" id="UP001604277">
    <property type="component" value="Unassembled WGS sequence"/>
</dbReference>